<reference evidence="2" key="1">
    <citation type="submission" date="2023-03" db="EMBL/GenBank/DDBJ databases">
        <title>Massive genome expansion in bonnet fungi (Mycena s.s.) driven by repeated elements and novel gene families across ecological guilds.</title>
        <authorList>
            <consortium name="Lawrence Berkeley National Laboratory"/>
            <person name="Harder C.B."/>
            <person name="Miyauchi S."/>
            <person name="Viragh M."/>
            <person name="Kuo A."/>
            <person name="Thoen E."/>
            <person name="Andreopoulos B."/>
            <person name="Lu D."/>
            <person name="Skrede I."/>
            <person name="Drula E."/>
            <person name="Henrissat B."/>
            <person name="Morin E."/>
            <person name="Kohler A."/>
            <person name="Barry K."/>
            <person name="LaButti K."/>
            <person name="Morin E."/>
            <person name="Salamov A."/>
            <person name="Lipzen A."/>
            <person name="Mereny Z."/>
            <person name="Hegedus B."/>
            <person name="Baldrian P."/>
            <person name="Stursova M."/>
            <person name="Weitz H."/>
            <person name="Taylor A."/>
            <person name="Grigoriev I.V."/>
            <person name="Nagy L.G."/>
            <person name="Martin F."/>
            <person name="Kauserud H."/>
        </authorList>
    </citation>
    <scope>NUCLEOTIDE SEQUENCE</scope>
    <source>
        <strain evidence="2">CBHHK200</strain>
    </source>
</reference>
<dbReference type="AlphaFoldDB" id="A0AAD6WTN3"/>
<dbReference type="EMBL" id="JARJCM010000162">
    <property type="protein sequence ID" value="KAJ7024937.1"/>
    <property type="molecule type" value="Genomic_DNA"/>
</dbReference>
<dbReference type="Proteomes" id="UP001218188">
    <property type="component" value="Unassembled WGS sequence"/>
</dbReference>
<evidence type="ECO:0000256" key="1">
    <source>
        <dbReference type="SAM" id="MobiDB-lite"/>
    </source>
</evidence>
<proteinExistence type="predicted"/>
<feature type="compositionally biased region" description="Pro residues" evidence="1">
    <location>
        <begin position="45"/>
        <end position="59"/>
    </location>
</feature>
<accession>A0AAD6WTN3</accession>
<organism evidence="2 3">
    <name type="scientific">Mycena alexandri</name>
    <dbReference type="NCBI Taxonomy" id="1745969"/>
    <lineage>
        <taxon>Eukaryota</taxon>
        <taxon>Fungi</taxon>
        <taxon>Dikarya</taxon>
        <taxon>Basidiomycota</taxon>
        <taxon>Agaricomycotina</taxon>
        <taxon>Agaricomycetes</taxon>
        <taxon>Agaricomycetidae</taxon>
        <taxon>Agaricales</taxon>
        <taxon>Marasmiineae</taxon>
        <taxon>Mycenaceae</taxon>
        <taxon>Mycena</taxon>
    </lineage>
</organism>
<evidence type="ECO:0000313" key="3">
    <source>
        <dbReference type="Proteomes" id="UP001218188"/>
    </source>
</evidence>
<feature type="region of interest" description="Disordered" evidence="1">
    <location>
        <begin position="41"/>
        <end position="60"/>
    </location>
</feature>
<protein>
    <submittedName>
        <fullName evidence="2">Uncharacterized protein</fullName>
    </submittedName>
</protein>
<sequence>MTNFPLAPGTDNSVPAAMPPDNAAAFQYFSAAVASLAQPSAPQVAPAPSPAPAPAPAPTPSTGAFLTRGPWVAGGLYLVVPSGPLLAVPEEELDDYEEPPVWYAITRGRYVGVTMNNGLAVNAATGIPAGLQRKYKTQALALAAFNEMLRFGLVSVVA</sequence>
<comment type="caution">
    <text evidence="2">The sequence shown here is derived from an EMBL/GenBank/DDBJ whole genome shotgun (WGS) entry which is preliminary data.</text>
</comment>
<gene>
    <name evidence="2" type="ORF">C8F04DRAFT_1191982</name>
</gene>
<evidence type="ECO:0000313" key="2">
    <source>
        <dbReference type="EMBL" id="KAJ7024937.1"/>
    </source>
</evidence>
<name>A0AAD6WTN3_9AGAR</name>
<keyword evidence="3" id="KW-1185">Reference proteome</keyword>